<dbReference type="GO" id="GO:0009055">
    <property type="term" value="F:electron transfer activity"/>
    <property type="evidence" value="ECO:0007669"/>
    <property type="project" value="InterPro"/>
</dbReference>
<feature type="domain" description="Cytochrome c" evidence="8">
    <location>
        <begin position="432"/>
        <end position="617"/>
    </location>
</feature>
<evidence type="ECO:0000259" key="8">
    <source>
        <dbReference type="PROSITE" id="PS51007"/>
    </source>
</evidence>
<evidence type="ECO:0000256" key="5">
    <source>
        <dbReference type="ARBA" id="ARBA00023002"/>
    </source>
</evidence>
<dbReference type="GO" id="GO:0004130">
    <property type="term" value="F:cytochrome-c peroxidase activity"/>
    <property type="evidence" value="ECO:0007669"/>
    <property type="project" value="TreeGrafter"/>
</dbReference>
<organism evidence="9 10">
    <name type="scientific">Cupriavidus basilensis</name>
    <dbReference type="NCBI Taxonomy" id="68895"/>
    <lineage>
        <taxon>Bacteria</taxon>
        <taxon>Pseudomonadati</taxon>
        <taxon>Pseudomonadota</taxon>
        <taxon>Betaproteobacteria</taxon>
        <taxon>Burkholderiales</taxon>
        <taxon>Burkholderiaceae</taxon>
        <taxon>Cupriavidus</taxon>
    </lineage>
</organism>
<dbReference type="InterPro" id="IPR004852">
    <property type="entry name" value="Di-haem_cyt_c_peroxidsae"/>
</dbReference>
<evidence type="ECO:0000256" key="1">
    <source>
        <dbReference type="ARBA" id="ARBA00004196"/>
    </source>
</evidence>
<evidence type="ECO:0000313" key="9">
    <source>
        <dbReference type="EMBL" id="QOT79436.1"/>
    </source>
</evidence>
<evidence type="ECO:0000256" key="2">
    <source>
        <dbReference type="ARBA" id="ARBA00022617"/>
    </source>
</evidence>
<evidence type="ECO:0000313" key="10">
    <source>
        <dbReference type="Proteomes" id="UP000397656"/>
    </source>
</evidence>
<dbReference type="PANTHER" id="PTHR30600:SF10">
    <property type="entry name" value="BLL6722 PROTEIN"/>
    <property type="match status" value="1"/>
</dbReference>
<dbReference type="InterPro" id="IPR009056">
    <property type="entry name" value="Cyt_c-like_dom"/>
</dbReference>
<keyword evidence="3 7" id="KW-0479">Metal-binding</keyword>
<dbReference type="InterPro" id="IPR051395">
    <property type="entry name" value="Cytochrome_c_Peroxidase/MauG"/>
</dbReference>
<dbReference type="GO" id="GO:0020037">
    <property type="term" value="F:heme binding"/>
    <property type="evidence" value="ECO:0007669"/>
    <property type="project" value="InterPro"/>
</dbReference>
<reference evidence="9 10" key="1">
    <citation type="submission" date="2020-10" db="EMBL/GenBank/DDBJ databases">
        <title>Complete genome sequence of Cupriavidus basilensis CCUG 49340T.</title>
        <authorList>
            <person name="Salva-Serra F."/>
            <person name="Donoso R.A."/>
            <person name="Cho K.H."/>
            <person name="Yoo J.A."/>
            <person name="Lee K."/>
            <person name="Yoon S.-H."/>
            <person name="Perez-Pantoja D."/>
            <person name="Moore E.R.B."/>
        </authorList>
    </citation>
    <scope>NUCLEOTIDE SEQUENCE [LARGE SCALE GENOMIC DNA]</scope>
    <source>
        <strain evidence="10">CCUG 49340</strain>
    </source>
</reference>
<dbReference type="RefSeq" id="WP_150991110.1">
    <property type="nucleotide sequence ID" value="NZ_CP062804.1"/>
</dbReference>
<protein>
    <submittedName>
        <fullName evidence="9">Cytochrome-c peroxidase</fullName>
    </submittedName>
</protein>
<dbReference type="GeneID" id="98405680"/>
<dbReference type="InterPro" id="IPR036909">
    <property type="entry name" value="Cyt_c-like_dom_sf"/>
</dbReference>
<name>A0A643FLM7_9BURK</name>
<accession>A0A643FLM7</accession>
<dbReference type="AlphaFoldDB" id="A0A643FLM7"/>
<dbReference type="SUPFAM" id="SSF46626">
    <property type="entry name" value="Cytochrome c"/>
    <property type="match status" value="2"/>
</dbReference>
<evidence type="ECO:0000256" key="7">
    <source>
        <dbReference type="PROSITE-ProRule" id="PRU00433"/>
    </source>
</evidence>
<dbReference type="GO" id="GO:0046872">
    <property type="term" value="F:metal ion binding"/>
    <property type="evidence" value="ECO:0007669"/>
    <property type="project" value="UniProtKB-KW"/>
</dbReference>
<gene>
    <name evidence="9" type="ORF">F7R26_032460</name>
</gene>
<dbReference type="PANTHER" id="PTHR30600">
    <property type="entry name" value="CYTOCHROME C PEROXIDASE-RELATED"/>
    <property type="match status" value="1"/>
</dbReference>
<evidence type="ECO:0000256" key="4">
    <source>
        <dbReference type="ARBA" id="ARBA00022729"/>
    </source>
</evidence>
<keyword evidence="5" id="KW-0560">Oxidoreductase</keyword>
<proteinExistence type="predicted"/>
<evidence type="ECO:0000256" key="3">
    <source>
        <dbReference type="ARBA" id="ARBA00022723"/>
    </source>
</evidence>
<keyword evidence="2 7" id="KW-0349">Heme</keyword>
<dbReference type="EMBL" id="CP062804">
    <property type="protein sequence ID" value="QOT79436.1"/>
    <property type="molecule type" value="Genomic_DNA"/>
</dbReference>
<keyword evidence="9" id="KW-0575">Peroxidase</keyword>
<keyword evidence="6 7" id="KW-0408">Iron</keyword>
<dbReference type="Proteomes" id="UP000397656">
    <property type="component" value="Chromosome 2"/>
</dbReference>
<feature type="domain" description="Cytochrome c" evidence="8">
    <location>
        <begin position="79"/>
        <end position="203"/>
    </location>
</feature>
<evidence type="ECO:0000256" key="6">
    <source>
        <dbReference type="ARBA" id="ARBA00023004"/>
    </source>
</evidence>
<keyword evidence="4" id="KW-0732">Signal</keyword>
<comment type="subcellular location">
    <subcellularLocation>
        <location evidence="1">Cell envelope</location>
    </subcellularLocation>
</comment>
<dbReference type="Pfam" id="PF03150">
    <property type="entry name" value="CCP_MauG"/>
    <property type="match status" value="2"/>
</dbReference>
<dbReference type="GO" id="GO:0030313">
    <property type="term" value="C:cell envelope"/>
    <property type="evidence" value="ECO:0007669"/>
    <property type="project" value="UniProtKB-SubCell"/>
</dbReference>
<dbReference type="Gene3D" id="1.10.760.10">
    <property type="entry name" value="Cytochrome c-like domain"/>
    <property type="match status" value="2"/>
</dbReference>
<dbReference type="PROSITE" id="PS51007">
    <property type="entry name" value="CYTC"/>
    <property type="match status" value="2"/>
</dbReference>
<sequence>MDQHGERKQRKRLATTSRWIIAGLAGSAAALVALHAGRLIAAAPVVFPPPARPMGSLKTVPVPGPTEQELAVFVRDRKAAIQLGKALFWDMRVGSDNLTACASCHFQAGADNRITNQINPGLLAGDNQFNTGSAKQVGPNYKLRAADFPLVRHGDVDDAGTIIADNNDVVGSQGVFAATYDDIKPNGRKDDCTNISDSLMHGGTGFDVNGVNVRRVTGRNAPSVINAVFNFRNFWDGRANNVFNGGDPFGMRNPQPLVWKLEGSVLRNVPVRLSSSSLASQASGPPMSNVEMSCAGRAFIDLGKRLLDETILRAQTISPKDSVLGGFAANAPTYSQLVRKAFQPAFWEYAGQLTLPGAQPLNFRNMDLPRMRRDDERARDKLPKPGKLVTTQMEANFALFFGIAVQLYESTLVSDDTPFDRYADGDRTALTAQQLRGMKIFQEQGKCLGCHSGQEFTNASYANVQSQRVERMTMGDGGVGVYDSGFYNIGVRPTSEDMGLGGTDPFGNPLSETRMVMQGKTALLGNNFGSGVAQSWPAGARDIADGAFKAPALRNVEFTGPYFHNGGAATLMQVVDFYNRGGDYAYANRKDLDFNISPIGLSQAEKEDLVAFLLSLSDERVRLRRAPFDHPSLCVPDGALGGTKSIAQHGRSGHGVDDMVCLDEVGANGTKRGLKTFLELSPFAR</sequence>